<protein>
    <submittedName>
        <fullName evidence="1">Uncharacterized protein</fullName>
    </submittedName>
</protein>
<organism evidence="1 2">
    <name type="scientific">Belliella buryatensis</name>
    <dbReference type="NCBI Taxonomy" id="1500549"/>
    <lineage>
        <taxon>Bacteria</taxon>
        <taxon>Pseudomonadati</taxon>
        <taxon>Bacteroidota</taxon>
        <taxon>Cytophagia</taxon>
        <taxon>Cytophagales</taxon>
        <taxon>Cyclobacteriaceae</taxon>
        <taxon>Belliella</taxon>
    </lineage>
</organism>
<sequence>MLTMQSGCGGNVPRDWGWMFGKLGRFATLLLGSEGL</sequence>
<keyword evidence="2" id="KW-1185">Reference proteome</keyword>
<evidence type="ECO:0000313" key="1">
    <source>
        <dbReference type="EMBL" id="SNS22803.1"/>
    </source>
</evidence>
<gene>
    <name evidence="1" type="ORF">SAMN06295967_105196</name>
</gene>
<accession>A0A239CTW3</accession>
<name>A0A239CTW3_9BACT</name>
<dbReference type="AlphaFoldDB" id="A0A239CTW3"/>
<dbReference type="EMBL" id="FZOK01000005">
    <property type="protein sequence ID" value="SNS22803.1"/>
    <property type="molecule type" value="Genomic_DNA"/>
</dbReference>
<reference evidence="2" key="1">
    <citation type="submission" date="2017-06" db="EMBL/GenBank/DDBJ databases">
        <authorList>
            <person name="Varghese N."/>
            <person name="Submissions S."/>
        </authorList>
    </citation>
    <scope>NUCLEOTIDE SEQUENCE [LARGE SCALE GENOMIC DNA]</scope>
    <source>
        <strain evidence="2">5C</strain>
    </source>
</reference>
<dbReference type="Proteomes" id="UP000198480">
    <property type="component" value="Unassembled WGS sequence"/>
</dbReference>
<proteinExistence type="predicted"/>
<evidence type="ECO:0000313" key="2">
    <source>
        <dbReference type="Proteomes" id="UP000198480"/>
    </source>
</evidence>